<dbReference type="AlphaFoldDB" id="A0A6L7GLD3"/>
<protein>
    <submittedName>
        <fullName evidence="1">Uncharacterized protein</fullName>
    </submittedName>
</protein>
<dbReference type="RefSeq" id="WP_160602178.1">
    <property type="nucleotide sequence ID" value="NZ_WTYU01000002.1"/>
</dbReference>
<sequence length="245" mass="27604">MALTKCALATSRSSDRIRRQSGDPVFEKGRLRTTSTVTLEHEGEKLQLRYHRSRWRLPDPDFPSVRQCTTKAKLYAGDTHAGSFEFTELCPEPLIDNHSFFEWADAMSSTLMELAEVLCSHWEELSEVSDYGTILELTRAWMDPAFSNSGRFARAANALIGMNKDWSLLVLKAFPLEYEGSGSDSDQFVQAQNRRQRAMMRHYHSALGVAPFPEAAGNHGWMYLRRAGLPIADPINGAGDTISDW</sequence>
<accession>A0A6L7GLD3</accession>
<comment type="caution">
    <text evidence="1">The sequence shown here is derived from an EMBL/GenBank/DDBJ whole genome shotgun (WGS) entry which is preliminary data.</text>
</comment>
<evidence type="ECO:0000313" key="1">
    <source>
        <dbReference type="EMBL" id="MXP15688.1"/>
    </source>
</evidence>
<keyword evidence="2" id="KW-1185">Reference proteome</keyword>
<reference evidence="1 2" key="1">
    <citation type="submission" date="2019-12" db="EMBL/GenBank/DDBJ databases">
        <title>Genomic-based taxomic classification of the family Erythrobacteraceae.</title>
        <authorList>
            <person name="Xu L."/>
        </authorList>
    </citation>
    <scope>NUCLEOTIDE SEQUENCE [LARGE SCALE GENOMIC DNA]</scope>
    <source>
        <strain evidence="1 2">KCTC 52259</strain>
    </source>
</reference>
<dbReference type="Proteomes" id="UP000473531">
    <property type="component" value="Unassembled WGS sequence"/>
</dbReference>
<name>A0A6L7GLD3_9SPHN</name>
<dbReference type="EMBL" id="WTYU01000002">
    <property type="protein sequence ID" value="MXP15688.1"/>
    <property type="molecule type" value="Genomic_DNA"/>
</dbReference>
<proteinExistence type="predicted"/>
<gene>
    <name evidence="1" type="ORF">GRI44_13110</name>
</gene>
<evidence type="ECO:0000313" key="2">
    <source>
        <dbReference type="Proteomes" id="UP000473531"/>
    </source>
</evidence>
<organism evidence="1 2">
    <name type="scientific">Allopontixanthobacter confluentis</name>
    <dbReference type="NCBI Taxonomy" id="1849021"/>
    <lineage>
        <taxon>Bacteria</taxon>
        <taxon>Pseudomonadati</taxon>
        <taxon>Pseudomonadota</taxon>
        <taxon>Alphaproteobacteria</taxon>
        <taxon>Sphingomonadales</taxon>
        <taxon>Erythrobacteraceae</taxon>
        <taxon>Allopontixanthobacter</taxon>
    </lineage>
</organism>
<dbReference type="OrthoDB" id="7432479at2"/>